<dbReference type="SUPFAM" id="SSF54909">
    <property type="entry name" value="Dimeric alpha+beta barrel"/>
    <property type="match status" value="1"/>
</dbReference>
<reference evidence="1" key="1">
    <citation type="journal article" date="2020" name="Stud. Mycol.">
        <title>101 Dothideomycetes genomes: a test case for predicting lifestyles and emergence of pathogens.</title>
        <authorList>
            <person name="Haridas S."/>
            <person name="Albert R."/>
            <person name="Binder M."/>
            <person name="Bloem J."/>
            <person name="Labutti K."/>
            <person name="Salamov A."/>
            <person name="Andreopoulos B."/>
            <person name="Baker S."/>
            <person name="Barry K."/>
            <person name="Bills G."/>
            <person name="Bluhm B."/>
            <person name="Cannon C."/>
            <person name="Castanera R."/>
            <person name="Culley D."/>
            <person name="Daum C."/>
            <person name="Ezra D."/>
            <person name="Gonzalez J."/>
            <person name="Henrissat B."/>
            <person name="Kuo A."/>
            <person name="Liang C."/>
            <person name="Lipzen A."/>
            <person name="Lutzoni F."/>
            <person name="Magnuson J."/>
            <person name="Mondo S."/>
            <person name="Nolan M."/>
            <person name="Ohm R."/>
            <person name="Pangilinan J."/>
            <person name="Park H.-J."/>
            <person name="Ramirez L."/>
            <person name="Alfaro M."/>
            <person name="Sun H."/>
            <person name="Tritt A."/>
            <person name="Yoshinaga Y."/>
            <person name="Zwiers L.-H."/>
            <person name="Turgeon B."/>
            <person name="Goodwin S."/>
            <person name="Spatafora J."/>
            <person name="Crous P."/>
            <person name="Grigoriev I."/>
        </authorList>
    </citation>
    <scope>NUCLEOTIDE SEQUENCE</scope>
    <source>
        <strain evidence="1">CBS 133067</strain>
    </source>
</reference>
<dbReference type="EMBL" id="ML978127">
    <property type="protein sequence ID" value="KAF2097769.1"/>
    <property type="molecule type" value="Genomic_DNA"/>
</dbReference>
<organism evidence="1 2">
    <name type="scientific">Rhizodiscina lignyota</name>
    <dbReference type="NCBI Taxonomy" id="1504668"/>
    <lineage>
        <taxon>Eukaryota</taxon>
        <taxon>Fungi</taxon>
        <taxon>Dikarya</taxon>
        <taxon>Ascomycota</taxon>
        <taxon>Pezizomycotina</taxon>
        <taxon>Dothideomycetes</taxon>
        <taxon>Pleosporomycetidae</taxon>
        <taxon>Aulographales</taxon>
        <taxon>Rhizodiscinaceae</taxon>
        <taxon>Rhizodiscina</taxon>
    </lineage>
</organism>
<sequence length="234" mass="27201">MAPSPYLLWVNSRPTQVDDDLWVKWYIEEHVPDLVNHHVATRGSFYRELVPEGFALGGTPHPRKYLALYQTEIEEPLKTQKFIDIRKTSEMFPKDKTIHANGEFNGRNYKLIQDYDPENIGEKPTKFVLTAEMNPKDEADFEKWYLEEHLEMLHKVPGHRRSQRYVIGPKVPGIGDVTEAPKYLAVHEYDSLDPFINNAPEVVKTNGTPWTKKQIAESNMNAFRMFELVKPIGY</sequence>
<proteinExistence type="predicted"/>
<comment type="caution">
    <text evidence="1">The sequence shown here is derived from an EMBL/GenBank/DDBJ whole genome shotgun (WGS) entry which is preliminary data.</text>
</comment>
<name>A0A9P4IBM4_9PEZI</name>
<evidence type="ECO:0000313" key="2">
    <source>
        <dbReference type="Proteomes" id="UP000799772"/>
    </source>
</evidence>
<evidence type="ECO:0008006" key="3">
    <source>
        <dbReference type="Google" id="ProtNLM"/>
    </source>
</evidence>
<protein>
    <recommendedName>
        <fullName evidence="3">EthD domain-containing protein</fullName>
    </recommendedName>
</protein>
<keyword evidence="2" id="KW-1185">Reference proteome</keyword>
<dbReference type="AlphaFoldDB" id="A0A9P4IBM4"/>
<dbReference type="Gene3D" id="3.30.70.100">
    <property type="match status" value="1"/>
</dbReference>
<dbReference type="Proteomes" id="UP000799772">
    <property type="component" value="Unassembled WGS sequence"/>
</dbReference>
<accession>A0A9P4IBM4</accession>
<gene>
    <name evidence="1" type="ORF">NA57DRAFT_56952</name>
</gene>
<dbReference type="OrthoDB" id="2851338at2759"/>
<dbReference type="InterPro" id="IPR011008">
    <property type="entry name" value="Dimeric_a/b-barrel"/>
</dbReference>
<evidence type="ECO:0000313" key="1">
    <source>
        <dbReference type="EMBL" id="KAF2097769.1"/>
    </source>
</evidence>